<keyword evidence="2" id="KW-0238">DNA-binding</keyword>
<dbReference type="Proteomes" id="UP000625316">
    <property type="component" value="Unassembled WGS sequence"/>
</dbReference>
<reference evidence="5" key="1">
    <citation type="submission" date="2020-10" db="EMBL/GenBank/DDBJ databases">
        <authorList>
            <person name="Castelo-Branco R."/>
            <person name="Eusebio N."/>
            <person name="Adriana R."/>
            <person name="Vieira A."/>
            <person name="Brugerolle De Fraissinette N."/>
            <person name="Rezende De Castro R."/>
            <person name="Schneider M.P."/>
            <person name="Vasconcelos V."/>
            <person name="Leao P.N."/>
        </authorList>
    </citation>
    <scope>NUCLEOTIDE SEQUENCE</scope>
    <source>
        <strain evidence="5">LEGE 11480</strain>
    </source>
</reference>
<dbReference type="Pfam" id="PF01047">
    <property type="entry name" value="MarR"/>
    <property type="match status" value="1"/>
</dbReference>
<dbReference type="Gene3D" id="1.10.10.10">
    <property type="entry name" value="Winged helix-like DNA-binding domain superfamily/Winged helix DNA-binding domain"/>
    <property type="match status" value="1"/>
</dbReference>
<keyword evidence="1" id="KW-0805">Transcription regulation</keyword>
<proteinExistence type="predicted"/>
<evidence type="ECO:0000313" key="6">
    <source>
        <dbReference type="Proteomes" id="UP000625316"/>
    </source>
</evidence>
<dbReference type="GO" id="GO:0003677">
    <property type="term" value="F:DNA binding"/>
    <property type="evidence" value="ECO:0007669"/>
    <property type="project" value="UniProtKB-KW"/>
</dbReference>
<dbReference type="PANTHER" id="PTHR42756:SF1">
    <property type="entry name" value="TRANSCRIPTIONAL REPRESSOR OF EMRAB OPERON"/>
    <property type="match status" value="1"/>
</dbReference>
<protein>
    <submittedName>
        <fullName evidence="5">MarR family transcriptional regulator</fullName>
    </submittedName>
</protein>
<dbReference type="InterPro" id="IPR036388">
    <property type="entry name" value="WH-like_DNA-bd_sf"/>
</dbReference>
<keyword evidence="3" id="KW-0804">Transcription</keyword>
<dbReference type="InterPro" id="IPR023187">
    <property type="entry name" value="Tscrpt_reg_MarR-type_CS"/>
</dbReference>
<dbReference type="SMART" id="SM00347">
    <property type="entry name" value="HTH_MARR"/>
    <property type="match status" value="1"/>
</dbReference>
<dbReference type="InterPro" id="IPR000835">
    <property type="entry name" value="HTH_MarR-typ"/>
</dbReference>
<dbReference type="AlphaFoldDB" id="A0A928VPP7"/>
<dbReference type="PANTHER" id="PTHR42756">
    <property type="entry name" value="TRANSCRIPTIONAL REGULATOR, MARR"/>
    <property type="match status" value="1"/>
</dbReference>
<dbReference type="GO" id="GO:0003700">
    <property type="term" value="F:DNA-binding transcription factor activity"/>
    <property type="evidence" value="ECO:0007669"/>
    <property type="project" value="InterPro"/>
</dbReference>
<evidence type="ECO:0000256" key="2">
    <source>
        <dbReference type="ARBA" id="ARBA00023125"/>
    </source>
</evidence>
<feature type="domain" description="HTH marR-type" evidence="4">
    <location>
        <begin position="1"/>
        <end position="129"/>
    </location>
</feature>
<accession>A0A928VPP7</accession>
<sequence length="133" mass="15327">MRSLATSYQAFYSHADKHIRSLGLTVPQFDVIVTLGNTDGMLMNELAQKTLVTKGTLTGIIDRLEQKDYVRREIPPNNRRCFRVVLTASGEVLFKQIFPEHIEYLKERFDRLSPEELESIQTALDKLHNVFSD</sequence>
<keyword evidence="6" id="KW-1185">Reference proteome</keyword>
<name>A0A928VPP7_9CYAN</name>
<dbReference type="EMBL" id="JADEXQ010000032">
    <property type="protein sequence ID" value="MBE9030262.1"/>
    <property type="molecule type" value="Genomic_DNA"/>
</dbReference>
<evidence type="ECO:0000256" key="1">
    <source>
        <dbReference type="ARBA" id="ARBA00023015"/>
    </source>
</evidence>
<evidence type="ECO:0000313" key="5">
    <source>
        <dbReference type="EMBL" id="MBE9030262.1"/>
    </source>
</evidence>
<dbReference type="PROSITE" id="PS01117">
    <property type="entry name" value="HTH_MARR_1"/>
    <property type="match status" value="1"/>
</dbReference>
<evidence type="ECO:0000259" key="4">
    <source>
        <dbReference type="PROSITE" id="PS50995"/>
    </source>
</evidence>
<dbReference type="InterPro" id="IPR036390">
    <property type="entry name" value="WH_DNA-bd_sf"/>
</dbReference>
<gene>
    <name evidence="5" type="ORF">IQ266_11020</name>
</gene>
<comment type="caution">
    <text evidence="5">The sequence shown here is derived from an EMBL/GenBank/DDBJ whole genome shotgun (WGS) entry which is preliminary data.</text>
</comment>
<dbReference type="SUPFAM" id="SSF46785">
    <property type="entry name" value="Winged helix' DNA-binding domain"/>
    <property type="match status" value="1"/>
</dbReference>
<organism evidence="5 6">
    <name type="scientific">Romeriopsis navalis LEGE 11480</name>
    <dbReference type="NCBI Taxonomy" id="2777977"/>
    <lineage>
        <taxon>Bacteria</taxon>
        <taxon>Bacillati</taxon>
        <taxon>Cyanobacteriota</taxon>
        <taxon>Cyanophyceae</taxon>
        <taxon>Leptolyngbyales</taxon>
        <taxon>Leptolyngbyaceae</taxon>
        <taxon>Romeriopsis</taxon>
        <taxon>Romeriopsis navalis</taxon>
    </lineage>
</organism>
<dbReference type="PROSITE" id="PS50995">
    <property type="entry name" value="HTH_MARR_2"/>
    <property type="match status" value="1"/>
</dbReference>
<evidence type="ECO:0000256" key="3">
    <source>
        <dbReference type="ARBA" id="ARBA00023163"/>
    </source>
</evidence>
<dbReference type="PRINTS" id="PR00598">
    <property type="entry name" value="HTHMARR"/>
</dbReference>